<reference evidence="2" key="1">
    <citation type="submission" date="2016-01" db="EMBL/GenBank/DDBJ databases">
        <title>Reference transcriptome for the parasite Schistocephalus solidus: insights into the molecular evolution of parasitism.</title>
        <authorList>
            <person name="Hebert F.O."/>
            <person name="Grambauer S."/>
            <person name="Barber I."/>
            <person name="Landry C.R."/>
            <person name="Aubin-Horth N."/>
        </authorList>
    </citation>
    <scope>NUCLEOTIDE SEQUENCE</scope>
</reference>
<dbReference type="EMBL" id="GEEE01009572">
    <property type="protein sequence ID" value="JAP53653.1"/>
    <property type="molecule type" value="Transcribed_RNA"/>
</dbReference>
<accession>A0A0X3PHU6</accession>
<feature type="region of interest" description="Disordered" evidence="1">
    <location>
        <begin position="1"/>
        <end position="53"/>
    </location>
</feature>
<dbReference type="EMBL" id="GEEE01013798">
    <property type="protein sequence ID" value="JAP49427.1"/>
    <property type="molecule type" value="Transcribed_RNA"/>
</dbReference>
<protein>
    <submittedName>
        <fullName evidence="2">Uncharacterized protein</fullName>
    </submittedName>
</protein>
<feature type="compositionally biased region" description="Basic and acidic residues" evidence="1">
    <location>
        <begin position="8"/>
        <end position="17"/>
    </location>
</feature>
<proteinExistence type="predicted"/>
<dbReference type="AlphaFoldDB" id="A0A0X3PHU6"/>
<feature type="region of interest" description="Disordered" evidence="1">
    <location>
        <begin position="81"/>
        <end position="108"/>
    </location>
</feature>
<evidence type="ECO:0000256" key="1">
    <source>
        <dbReference type="SAM" id="MobiDB-lite"/>
    </source>
</evidence>
<gene>
    <name evidence="2" type="ORF">TR149310</name>
</gene>
<name>A0A0X3PHU6_SCHSO</name>
<evidence type="ECO:0000313" key="2">
    <source>
        <dbReference type="EMBL" id="JAP49427.1"/>
    </source>
</evidence>
<sequence>MGEGAGDNSKDMHRRGAEFMQRWRRRRRSSPSRGSAILTRCFPSPDAGTRWSTSPHRARLQVLRAGSASLGYHLLRSLHGPQPDSNVTVGAEQSGKEQCTCGRQVQQQ</sequence>
<organism evidence="2">
    <name type="scientific">Schistocephalus solidus</name>
    <name type="common">Tapeworm</name>
    <dbReference type="NCBI Taxonomy" id="70667"/>
    <lineage>
        <taxon>Eukaryota</taxon>
        <taxon>Metazoa</taxon>
        <taxon>Spiralia</taxon>
        <taxon>Lophotrochozoa</taxon>
        <taxon>Platyhelminthes</taxon>
        <taxon>Cestoda</taxon>
        <taxon>Eucestoda</taxon>
        <taxon>Diphyllobothriidea</taxon>
        <taxon>Diphyllobothriidae</taxon>
        <taxon>Schistocephalus</taxon>
    </lineage>
</organism>